<dbReference type="Pfam" id="PF08269">
    <property type="entry name" value="dCache_2"/>
    <property type="match status" value="1"/>
</dbReference>
<dbReference type="GO" id="GO:0005886">
    <property type="term" value="C:plasma membrane"/>
    <property type="evidence" value="ECO:0007669"/>
    <property type="project" value="UniProtKB-SubCell"/>
</dbReference>
<proteinExistence type="predicted"/>
<dbReference type="InterPro" id="IPR033480">
    <property type="entry name" value="sCache_2"/>
</dbReference>
<evidence type="ECO:0000256" key="3">
    <source>
        <dbReference type="ARBA" id="ARBA00022692"/>
    </source>
</evidence>
<comment type="caution">
    <text evidence="7">The sequence shown here is derived from an EMBL/GenBank/DDBJ whole genome shotgun (WGS) entry which is preliminary data.</text>
</comment>
<evidence type="ECO:0000259" key="6">
    <source>
        <dbReference type="SMART" id="SM01049"/>
    </source>
</evidence>
<dbReference type="Proteomes" id="UP000542720">
    <property type="component" value="Unassembled WGS sequence"/>
</dbReference>
<protein>
    <submittedName>
        <fullName evidence="7">Cache domain-containing protein</fullName>
    </submittedName>
</protein>
<sequence>MRLSRATGWVGILVGLMVTVGASAAPGGYETEEQESRALLETAVTYYSEHKEKALPVFSRQGPFVRGNHYVYVLDLNGVMLASGGPSAILIGSNLLEQLPPDLKKSFDEALKVKEGQGIQEAEYRWSNWQTGRLERKRVLFQRVDDVLLGVGYFISKASATQAQDLLGKAVAAVASGPQQTFAAINSESLAFLQDDLYVFVVDMSTSRFVAHGYNPRLVGTDFRRVKDPQGNPVGEAMLAAAKKSSAGEYDYHWGNPLSHKVERKHTYFRRVGEYLVNVGYYEKTGD</sequence>
<reference evidence="7 8" key="1">
    <citation type="submission" date="2020-08" db="EMBL/GenBank/DDBJ databases">
        <authorList>
            <person name="Kim C.M."/>
        </authorList>
    </citation>
    <scope>NUCLEOTIDE SEQUENCE [LARGE SCALE GENOMIC DNA]</scope>
    <source>
        <strain evidence="7 8">UL070</strain>
    </source>
</reference>
<keyword evidence="8" id="KW-1185">Reference proteome</keyword>
<dbReference type="SMART" id="SM01049">
    <property type="entry name" value="Cache_2"/>
    <property type="match status" value="2"/>
</dbReference>
<keyword evidence="2" id="KW-1003">Cell membrane</keyword>
<comment type="subcellular location">
    <subcellularLocation>
        <location evidence="1">Cell membrane</location>
        <topology evidence="1">Multi-pass membrane protein</topology>
    </subcellularLocation>
</comment>
<keyword evidence="5" id="KW-0472">Membrane</keyword>
<evidence type="ECO:0000313" key="8">
    <source>
        <dbReference type="Proteomes" id="UP000542720"/>
    </source>
</evidence>
<feature type="domain" description="Single Cache" evidence="6">
    <location>
        <begin position="157"/>
        <end position="236"/>
    </location>
</feature>
<evidence type="ECO:0000313" key="7">
    <source>
        <dbReference type="EMBL" id="MBB2497338.1"/>
    </source>
</evidence>
<evidence type="ECO:0000256" key="1">
    <source>
        <dbReference type="ARBA" id="ARBA00004651"/>
    </source>
</evidence>
<dbReference type="EMBL" id="JACJUD010000008">
    <property type="protein sequence ID" value="MBB2497338.1"/>
    <property type="molecule type" value="Genomic_DNA"/>
</dbReference>
<feature type="domain" description="Single Cache" evidence="6">
    <location>
        <begin position="25"/>
        <end position="108"/>
    </location>
</feature>
<evidence type="ECO:0000256" key="5">
    <source>
        <dbReference type="ARBA" id="ARBA00023136"/>
    </source>
</evidence>
<evidence type="ECO:0000256" key="2">
    <source>
        <dbReference type="ARBA" id="ARBA00022475"/>
    </source>
</evidence>
<evidence type="ECO:0000256" key="4">
    <source>
        <dbReference type="ARBA" id="ARBA00022989"/>
    </source>
</evidence>
<accession>A0A7W4LQA1</accession>
<dbReference type="InterPro" id="IPR004010">
    <property type="entry name" value="Double_Cache_2"/>
</dbReference>
<keyword evidence="3" id="KW-0812">Transmembrane</keyword>
<dbReference type="Gene3D" id="3.30.450.20">
    <property type="entry name" value="PAS domain"/>
    <property type="match status" value="2"/>
</dbReference>
<name>A0A7W4LQA1_9GAMM</name>
<organism evidence="7 8">
    <name type="scientific">Aquipseudomonas ullengensis</name>
    <dbReference type="NCBI Taxonomy" id="2759166"/>
    <lineage>
        <taxon>Bacteria</taxon>
        <taxon>Pseudomonadati</taxon>
        <taxon>Pseudomonadota</taxon>
        <taxon>Gammaproteobacteria</taxon>
        <taxon>Pseudomonadales</taxon>
        <taxon>Pseudomonadaceae</taxon>
        <taxon>Aquipseudomonas</taxon>
    </lineage>
</organism>
<dbReference type="AlphaFoldDB" id="A0A7W4LQA1"/>
<gene>
    <name evidence="7" type="ORF">H3H51_20145</name>
</gene>
<keyword evidence="4" id="KW-1133">Transmembrane helix</keyword>